<keyword evidence="2" id="KW-0732">Signal</keyword>
<evidence type="ECO:0000256" key="2">
    <source>
        <dbReference type="SAM" id="SignalP"/>
    </source>
</evidence>
<feature type="chain" id="PRO_5001516314" evidence="2">
    <location>
        <begin position="30"/>
        <end position="108"/>
    </location>
</feature>
<sequence>MGASALSMRRLAIVLIFLINIWYLHNAHGAPAIATLLERSALQPEVVMERSGPPAPGPLNPPPPPPRAGVPQGPPPPPHEIIHRQGNSKEADKRLNVLPHSIKYFRIP</sequence>
<accession>A0A023G462</accession>
<evidence type="ECO:0000313" key="3">
    <source>
        <dbReference type="EMBL" id="JAC27655.1"/>
    </source>
</evidence>
<organism evidence="3">
    <name type="scientific">Amblyomma triste</name>
    <name type="common">Neotropical tick</name>
    <dbReference type="NCBI Taxonomy" id="251400"/>
    <lineage>
        <taxon>Eukaryota</taxon>
        <taxon>Metazoa</taxon>
        <taxon>Ecdysozoa</taxon>
        <taxon>Arthropoda</taxon>
        <taxon>Chelicerata</taxon>
        <taxon>Arachnida</taxon>
        <taxon>Acari</taxon>
        <taxon>Parasitiformes</taxon>
        <taxon>Ixodida</taxon>
        <taxon>Ixodoidea</taxon>
        <taxon>Ixodidae</taxon>
        <taxon>Amblyomminae</taxon>
        <taxon>Amblyomma</taxon>
    </lineage>
</organism>
<dbReference type="AlphaFoldDB" id="A0A023G462"/>
<feature type="region of interest" description="Disordered" evidence="1">
    <location>
        <begin position="47"/>
        <end position="93"/>
    </location>
</feature>
<feature type="compositionally biased region" description="Pro residues" evidence="1">
    <location>
        <begin position="53"/>
        <end position="79"/>
    </location>
</feature>
<proteinExistence type="evidence at transcript level"/>
<reference evidence="3" key="1">
    <citation type="submission" date="2014-03" db="EMBL/GenBank/DDBJ databases">
        <title>The sialotranscriptome of Amblyomma triste, Amblyomma parvum and Amblyomma cajennense ticks, uncovered by 454-based RNA-seq.</title>
        <authorList>
            <person name="Garcia G.R."/>
            <person name="Gardinassi L.G."/>
            <person name="Ribeiro J.M."/>
            <person name="Anatriello E."/>
            <person name="Ferreira B.R."/>
            <person name="Moreira H.N."/>
            <person name="Mafra C."/>
            <person name="Olegario M.M."/>
            <person name="Szabo P.J."/>
            <person name="Miranda-Santos I.K."/>
            <person name="Maruyama S.R."/>
        </authorList>
    </citation>
    <scope>NUCLEOTIDE SEQUENCE</scope>
    <source>
        <strain evidence="3">Mato Grasso do Sul</strain>
        <tissue evidence="3">Salivary glands</tissue>
    </source>
</reference>
<feature type="signal peptide" evidence="2">
    <location>
        <begin position="1"/>
        <end position="29"/>
    </location>
</feature>
<evidence type="ECO:0000256" key="1">
    <source>
        <dbReference type="SAM" id="MobiDB-lite"/>
    </source>
</evidence>
<feature type="non-terminal residue" evidence="3">
    <location>
        <position position="108"/>
    </location>
</feature>
<name>A0A023G462_AMBTT</name>
<dbReference type="EMBL" id="GBBM01007763">
    <property type="protein sequence ID" value="JAC27655.1"/>
    <property type="molecule type" value="mRNA"/>
</dbReference>
<feature type="compositionally biased region" description="Basic and acidic residues" evidence="1">
    <location>
        <begin position="80"/>
        <end position="93"/>
    </location>
</feature>
<protein>
    <submittedName>
        <fullName evidence="3">Putative secreted protein</fullName>
    </submittedName>
</protein>